<keyword evidence="1" id="KW-1133">Transmembrane helix</keyword>
<dbReference type="AlphaFoldDB" id="A0A6A6EJM1"/>
<keyword evidence="1" id="KW-0472">Membrane</keyword>
<name>A0A6A6EJM1_9PEZI</name>
<proteinExistence type="predicted"/>
<sequence>MLIHMLGLIVVIALMWTVLRSRISLGANIAATVVLIVGNGILIVIELTFGYLLLGATKMDLSVDFG</sequence>
<reference evidence="2" key="1">
    <citation type="journal article" date="2020" name="Stud. Mycol.">
        <title>101 Dothideomycetes genomes: a test case for predicting lifestyles and emergence of pathogens.</title>
        <authorList>
            <person name="Haridas S."/>
            <person name="Albert R."/>
            <person name="Binder M."/>
            <person name="Bloem J."/>
            <person name="Labutti K."/>
            <person name="Salamov A."/>
            <person name="Andreopoulos B."/>
            <person name="Baker S."/>
            <person name="Barry K."/>
            <person name="Bills G."/>
            <person name="Bluhm B."/>
            <person name="Cannon C."/>
            <person name="Castanera R."/>
            <person name="Culley D."/>
            <person name="Daum C."/>
            <person name="Ezra D."/>
            <person name="Gonzalez J."/>
            <person name="Henrissat B."/>
            <person name="Kuo A."/>
            <person name="Liang C."/>
            <person name="Lipzen A."/>
            <person name="Lutzoni F."/>
            <person name="Magnuson J."/>
            <person name="Mondo S."/>
            <person name="Nolan M."/>
            <person name="Ohm R."/>
            <person name="Pangilinan J."/>
            <person name="Park H.-J."/>
            <person name="Ramirez L."/>
            <person name="Alfaro M."/>
            <person name="Sun H."/>
            <person name="Tritt A."/>
            <person name="Yoshinaga Y."/>
            <person name="Zwiers L.-H."/>
            <person name="Turgeon B."/>
            <person name="Goodwin S."/>
            <person name="Spatafora J."/>
            <person name="Crous P."/>
            <person name="Grigoriev I."/>
        </authorList>
    </citation>
    <scope>NUCLEOTIDE SEQUENCE</scope>
    <source>
        <strain evidence="2">CBS 207.26</strain>
    </source>
</reference>
<keyword evidence="3" id="KW-1185">Reference proteome</keyword>
<organism evidence="2 3">
    <name type="scientific">Zopfia rhizophila CBS 207.26</name>
    <dbReference type="NCBI Taxonomy" id="1314779"/>
    <lineage>
        <taxon>Eukaryota</taxon>
        <taxon>Fungi</taxon>
        <taxon>Dikarya</taxon>
        <taxon>Ascomycota</taxon>
        <taxon>Pezizomycotina</taxon>
        <taxon>Dothideomycetes</taxon>
        <taxon>Dothideomycetes incertae sedis</taxon>
        <taxon>Zopfiaceae</taxon>
        <taxon>Zopfia</taxon>
    </lineage>
</organism>
<evidence type="ECO:0000313" key="3">
    <source>
        <dbReference type="Proteomes" id="UP000800200"/>
    </source>
</evidence>
<keyword evidence="1" id="KW-0812">Transmembrane</keyword>
<evidence type="ECO:0000256" key="1">
    <source>
        <dbReference type="SAM" id="Phobius"/>
    </source>
</evidence>
<dbReference type="EMBL" id="ML994619">
    <property type="protein sequence ID" value="KAF2190106.1"/>
    <property type="molecule type" value="Genomic_DNA"/>
</dbReference>
<gene>
    <name evidence="2" type="ORF">K469DRAFT_23487</name>
</gene>
<evidence type="ECO:0000313" key="2">
    <source>
        <dbReference type="EMBL" id="KAF2190106.1"/>
    </source>
</evidence>
<feature type="transmembrane region" description="Helical" evidence="1">
    <location>
        <begin position="30"/>
        <end position="54"/>
    </location>
</feature>
<protein>
    <submittedName>
        <fullName evidence="2">Uncharacterized protein</fullName>
    </submittedName>
</protein>
<accession>A0A6A6EJM1</accession>
<dbReference type="Proteomes" id="UP000800200">
    <property type="component" value="Unassembled WGS sequence"/>
</dbReference>